<proteinExistence type="predicted"/>
<dbReference type="InterPro" id="IPR051465">
    <property type="entry name" value="Cell_Envelope_Struct_Comp"/>
</dbReference>
<protein>
    <submittedName>
        <fullName evidence="3">Uncharacterized protein</fullName>
    </submittedName>
</protein>
<keyword evidence="2" id="KW-0732">Signal</keyword>
<evidence type="ECO:0000313" key="3">
    <source>
        <dbReference type="EMBL" id="SCQ73729.1"/>
    </source>
</evidence>
<evidence type="ECO:0000256" key="1">
    <source>
        <dbReference type="SAM" id="MobiDB-lite"/>
    </source>
</evidence>
<name>A0A0A8RZ47_9ACTN</name>
<feature type="compositionally biased region" description="Pro residues" evidence="1">
    <location>
        <begin position="350"/>
        <end position="359"/>
    </location>
</feature>
<feature type="region of interest" description="Disordered" evidence="1">
    <location>
        <begin position="321"/>
        <end position="376"/>
    </location>
</feature>
<feature type="signal peptide" evidence="2">
    <location>
        <begin position="1"/>
        <end position="33"/>
    </location>
</feature>
<dbReference type="PANTHER" id="PTHR43308">
    <property type="entry name" value="OUTER MEMBRANE PROTEIN ALPHA-RELATED"/>
    <property type="match status" value="1"/>
</dbReference>
<dbReference type="RefSeq" id="WP_080898976.1">
    <property type="nucleotide sequence ID" value="NZ_CCYN01000040.1"/>
</dbReference>
<dbReference type="AlphaFoldDB" id="A0A0A8RZ47"/>
<dbReference type="PROSITE" id="PS51272">
    <property type="entry name" value="SLH"/>
    <property type="match status" value="3"/>
</dbReference>
<dbReference type="EMBL" id="LT618793">
    <property type="protein sequence ID" value="SCQ73729.1"/>
    <property type="molecule type" value="Genomic_DNA"/>
</dbReference>
<dbReference type="OrthoDB" id="9816550at2"/>
<dbReference type="Proteomes" id="UP000250080">
    <property type="component" value="Chromosome I"/>
</dbReference>
<feature type="chain" id="PRO_5041036718" evidence="2">
    <location>
        <begin position="34"/>
        <end position="555"/>
    </location>
</feature>
<dbReference type="PANTHER" id="PTHR43308:SF5">
    <property type="entry name" value="S-LAYER PROTEIN _ PEPTIDOGLYCAN ENDO-BETA-N-ACETYLGLUCOSAMINIDASE"/>
    <property type="match status" value="1"/>
</dbReference>
<gene>
    <name evidence="3" type="ORF">PFR_JS23_12</name>
</gene>
<dbReference type="Pfam" id="PF00395">
    <property type="entry name" value="SLH"/>
    <property type="match status" value="3"/>
</dbReference>
<organism evidence="3 4">
    <name type="scientific">Propionibacterium freudenreichii</name>
    <dbReference type="NCBI Taxonomy" id="1744"/>
    <lineage>
        <taxon>Bacteria</taxon>
        <taxon>Bacillati</taxon>
        <taxon>Actinomycetota</taxon>
        <taxon>Actinomycetes</taxon>
        <taxon>Propionibacteriales</taxon>
        <taxon>Propionibacteriaceae</taxon>
        <taxon>Propionibacterium</taxon>
    </lineage>
</organism>
<reference evidence="3 4" key="1">
    <citation type="submission" date="2016-09" db="EMBL/GenBank/DDBJ databases">
        <authorList>
            <person name="Laine KS P."/>
        </authorList>
    </citation>
    <scope>NUCLEOTIDE SEQUENCE [LARGE SCALE GENOMIC DNA]</scope>
    <source>
        <strain evidence="3">PFRJS-23</strain>
    </source>
</reference>
<accession>A0A0A8RZ47</accession>
<evidence type="ECO:0000256" key="2">
    <source>
        <dbReference type="SAM" id="SignalP"/>
    </source>
</evidence>
<dbReference type="InterPro" id="IPR001119">
    <property type="entry name" value="SLH_dom"/>
</dbReference>
<feature type="compositionally biased region" description="Low complexity" evidence="1">
    <location>
        <begin position="340"/>
        <end position="349"/>
    </location>
</feature>
<sequence length="555" mass="59328">MKTRVRSRKPAAGLAGIALFASGLSLMSTVASRADSGLPSGVHEGVCIPKDGAGSFNIIINNDDQMSRTKYTDSYDNIYRCITPPAAQAAGLTYSSPMKSFLHAAGFTTTDVSDKSILAQDDQWKGYTNGADGTPLTNSYGAPLNSMIAAYDRDGSVTTQIDGNPSKYGQDLPIPGYWDTQVGTASSGNWWIPNNGPTGTGGVVAGSYLWNQRVAAGTLGQQDDGTPFEEIQKGNPALKRDWNTIHWNTIQFNFNPSNTPAFTFIDYLGFRDLNNLPPIDVTQRDINANVTLKLSTMYEGYPGTSFPARPESDFAAGKLKTVQRTHENDPDVIPADDVSEPSTPGVSTPSPQPSSPQPSSPATGGDGGGTTVPPAGDCFVDVHAGDQFADDICWAKSQGITTGWPDGTYRPVTPINRDALIAYIYRLAGSPAFTPSGQTFSDVAPSNQFYKEIEWAASTGITTGWPDGTFRPTTPVARDAMAAFLYRRAGSPAFVAPGVPSFTDVGAGNMFYQQIEWMKSTGVSTGWVDGTYRPLDATNRDAMAAFLHRYSNIGK</sequence>
<evidence type="ECO:0000313" key="4">
    <source>
        <dbReference type="Proteomes" id="UP000250080"/>
    </source>
</evidence>